<evidence type="ECO:0000256" key="1">
    <source>
        <dbReference type="ARBA" id="ARBA00022490"/>
    </source>
</evidence>
<keyword evidence="3" id="KW-0159">Chromosome partition</keyword>
<evidence type="ECO:0000256" key="3">
    <source>
        <dbReference type="ARBA" id="ARBA00022829"/>
    </source>
</evidence>
<dbReference type="Pfam" id="PF04079">
    <property type="entry name" value="SMC_ScpB"/>
    <property type="match status" value="1"/>
</dbReference>
<dbReference type="InterPro" id="IPR036390">
    <property type="entry name" value="WH_DNA-bd_sf"/>
</dbReference>
<dbReference type="SUPFAM" id="SSF46785">
    <property type="entry name" value="Winged helix' DNA-binding domain"/>
    <property type="match status" value="2"/>
</dbReference>
<name>A0A0G1EPA6_9BACT</name>
<dbReference type="InterPro" id="IPR005234">
    <property type="entry name" value="ScpB_csome_segregation"/>
</dbReference>
<reference evidence="5 6" key="1">
    <citation type="journal article" date="2015" name="Nature">
        <title>rRNA introns, odd ribosomes, and small enigmatic genomes across a large radiation of phyla.</title>
        <authorList>
            <person name="Brown C.T."/>
            <person name="Hug L.A."/>
            <person name="Thomas B.C."/>
            <person name="Sharon I."/>
            <person name="Castelle C.J."/>
            <person name="Singh A."/>
            <person name="Wilkins M.J."/>
            <person name="Williams K.H."/>
            <person name="Banfield J.F."/>
        </authorList>
    </citation>
    <scope>NUCLEOTIDE SEQUENCE [LARGE SCALE GENOMIC DNA]</scope>
</reference>
<dbReference type="Proteomes" id="UP000033907">
    <property type="component" value="Unassembled WGS sequence"/>
</dbReference>
<sequence length="195" mass="22113">MSNLQNKIEAILFWKGEPMSRKRLAEILSSSAKASDGQGRIGQLEINEAIEKLKENLKNRGIVLIEKDDEITLGTAPELSPLIEKLQKEELNKELSKASLETLSIILYKNGISRSEIDYIRGVNSSFILRALSVRGLVERETDPKDNRRYIYKPSFELMSYMGIKSLEELPDWAEVNGSIEIAAKNLEEESKEEN</sequence>
<dbReference type="PANTHER" id="PTHR34298">
    <property type="entry name" value="SEGREGATION AND CONDENSATION PROTEIN B"/>
    <property type="match status" value="1"/>
</dbReference>
<evidence type="ECO:0000256" key="2">
    <source>
        <dbReference type="ARBA" id="ARBA00022618"/>
    </source>
</evidence>
<dbReference type="PANTHER" id="PTHR34298:SF2">
    <property type="entry name" value="SEGREGATION AND CONDENSATION PROTEIN B"/>
    <property type="match status" value="1"/>
</dbReference>
<evidence type="ECO:0000313" key="5">
    <source>
        <dbReference type="EMBL" id="KKT11896.1"/>
    </source>
</evidence>
<organism evidence="5 6">
    <name type="scientific">Candidatus Nomurabacteria bacterium GW2011_GWF2_43_24</name>
    <dbReference type="NCBI Taxonomy" id="1618778"/>
    <lineage>
        <taxon>Bacteria</taxon>
        <taxon>Candidatus Nomuraibacteriota</taxon>
    </lineage>
</organism>
<dbReference type="EMBL" id="LCGH01000001">
    <property type="protein sequence ID" value="KKT11896.1"/>
    <property type="molecule type" value="Genomic_DNA"/>
</dbReference>
<keyword evidence="1" id="KW-0963">Cytoplasm</keyword>
<gene>
    <name evidence="5" type="ORF">UV91_C0001G0108</name>
</gene>
<evidence type="ECO:0000313" key="6">
    <source>
        <dbReference type="Proteomes" id="UP000033907"/>
    </source>
</evidence>
<comment type="caution">
    <text evidence="5">The sequence shown here is derived from an EMBL/GenBank/DDBJ whole genome shotgun (WGS) entry which is preliminary data.</text>
</comment>
<dbReference type="AlphaFoldDB" id="A0A0G1EPA6"/>
<keyword evidence="4" id="KW-0131">Cell cycle</keyword>
<accession>A0A0G1EPA6</accession>
<dbReference type="Gene3D" id="1.10.10.10">
    <property type="entry name" value="Winged helix-like DNA-binding domain superfamily/Winged helix DNA-binding domain"/>
    <property type="match status" value="2"/>
</dbReference>
<dbReference type="GO" id="GO:0051304">
    <property type="term" value="P:chromosome separation"/>
    <property type="evidence" value="ECO:0007669"/>
    <property type="project" value="InterPro"/>
</dbReference>
<evidence type="ECO:0000256" key="4">
    <source>
        <dbReference type="ARBA" id="ARBA00023306"/>
    </source>
</evidence>
<dbReference type="InterPro" id="IPR036388">
    <property type="entry name" value="WH-like_DNA-bd_sf"/>
</dbReference>
<keyword evidence="2" id="KW-0132">Cell division</keyword>
<protein>
    <submittedName>
        <fullName evidence="5">Segregation and condensation protein B</fullName>
    </submittedName>
</protein>
<dbReference type="GO" id="GO:0051301">
    <property type="term" value="P:cell division"/>
    <property type="evidence" value="ECO:0007669"/>
    <property type="project" value="UniProtKB-KW"/>
</dbReference>
<proteinExistence type="predicted"/>